<dbReference type="Gene3D" id="6.10.250.690">
    <property type="match status" value="1"/>
</dbReference>
<evidence type="ECO:0000256" key="4">
    <source>
        <dbReference type="ARBA" id="ARBA00023015"/>
    </source>
</evidence>
<dbReference type="InterPro" id="IPR039420">
    <property type="entry name" value="WalR-like"/>
</dbReference>
<dbReference type="SMART" id="SM00448">
    <property type="entry name" value="REC"/>
    <property type="match status" value="1"/>
</dbReference>
<feature type="DNA-binding region" description="OmpR/PhoB-type" evidence="9">
    <location>
        <begin position="136"/>
        <end position="235"/>
    </location>
</feature>
<dbReference type="GO" id="GO:0032993">
    <property type="term" value="C:protein-DNA complex"/>
    <property type="evidence" value="ECO:0007669"/>
    <property type="project" value="TreeGrafter"/>
</dbReference>
<dbReference type="RefSeq" id="WP_077866100.1">
    <property type="nucleotide sequence ID" value="NZ_LZYZ01000006.1"/>
</dbReference>
<dbReference type="GO" id="GO:0006355">
    <property type="term" value="P:regulation of DNA-templated transcription"/>
    <property type="evidence" value="ECO:0007669"/>
    <property type="project" value="InterPro"/>
</dbReference>
<gene>
    <name evidence="12" type="primary">walR_5</name>
    <name evidence="12" type="ORF">CLOSAC_30110</name>
</gene>
<dbReference type="GO" id="GO:0000156">
    <property type="term" value="F:phosphorelay response regulator activity"/>
    <property type="evidence" value="ECO:0007669"/>
    <property type="project" value="TreeGrafter"/>
</dbReference>
<dbReference type="PROSITE" id="PS51755">
    <property type="entry name" value="OMPR_PHOB"/>
    <property type="match status" value="1"/>
</dbReference>
<protein>
    <recommendedName>
        <fullName evidence="1">Stage 0 sporulation protein A homolog</fullName>
    </recommendedName>
</protein>
<evidence type="ECO:0000256" key="9">
    <source>
        <dbReference type="PROSITE-ProRule" id="PRU01091"/>
    </source>
</evidence>
<evidence type="ECO:0000313" key="12">
    <source>
        <dbReference type="EMBL" id="OOM10390.1"/>
    </source>
</evidence>
<evidence type="ECO:0000256" key="6">
    <source>
        <dbReference type="ARBA" id="ARBA00023163"/>
    </source>
</evidence>
<dbReference type="GO" id="GO:0005829">
    <property type="term" value="C:cytosol"/>
    <property type="evidence" value="ECO:0007669"/>
    <property type="project" value="TreeGrafter"/>
</dbReference>
<dbReference type="Gene3D" id="1.10.10.10">
    <property type="entry name" value="Winged helix-like DNA-binding domain superfamily/Winged helix DNA-binding domain"/>
    <property type="match status" value="1"/>
</dbReference>
<dbReference type="InterPro" id="IPR011006">
    <property type="entry name" value="CheY-like_superfamily"/>
</dbReference>
<organism evidence="12 13">
    <name type="scientific">Clostridium saccharobutylicum</name>
    <dbReference type="NCBI Taxonomy" id="169679"/>
    <lineage>
        <taxon>Bacteria</taxon>
        <taxon>Bacillati</taxon>
        <taxon>Bacillota</taxon>
        <taxon>Clostridia</taxon>
        <taxon>Eubacteriales</taxon>
        <taxon>Clostridiaceae</taxon>
        <taxon>Clostridium</taxon>
    </lineage>
</organism>
<evidence type="ECO:0000256" key="8">
    <source>
        <dbReference type="PROSITE-ProRule" id="PRU00169"/>
    </source>
</evidence>
<dbReference type="EMBL" id="LZYZ01000006">
    <property type="protein sequence ID" value="OOM10390.1"/>
    <property type="molecule type" value="Genomic_DNA"/>
</dbReference>
<feature type="modified residue" description="4-aspartylphosphate" evidence="8">
    <location>
        <position position="58"/>
    </location>
</feature>
<dbReference type="InterPro" id="IPR016032">
    <property type="entry name" value="Sig_transdc_resp-reg_C-effctor"/>
</dbReference>
<dbReference type="AlphaFoldDB" id="A0A1S8N1U1"/>
<feature type="domain" description="Response regulatory" evidence="10">
    <location>
        <begin position="8"/>
        <end position="122"/>
    </location>
</feature>
<evidence type="ECO:0000259" key="10">
    <source>
        <dbReference type="PROSITE" id="PS50110"/>
    </source>
</evidence>
<evidence type="ECO:0000256" key="7">
    <source>
        <dbReference type="ARBA" id="ARBA00024867"/>
    </source>
</evidence>
<dbReference type="InterPro" id="IPR001867">
    <property type="entry name" value="OmpR/PhoB-type_DNA-bd"/>
</dbReference>
<comment type="function">
    <text evidence="7">May play the central regulatory role in sporulation. It may be an element of the effector pathway responsible for the activation of sporulation genes in response to nutritional stress. Spo0A may act in concert with spo0H (a sigma factor) to control the expression of some genes that are critical to the sporulation process.</text>
</comment>
<dbReference type="PROSITE" id="PS50110">
    <property type="entry name" value="RESPONSE_REGULATORY"/>
    <property type="match status" value="1"/>
</dbReference>
<sequence length="237" mass="27056">MENIKDCKILIIDDEPSLLEMVKNIMVKEGFHEVFTACNCHMAIDKFREIKPHVVILDVMLPDGDGFSLMQQLRGISMVPVLFLSARDEDENRLLGLGLGADDYMTKPFLPRELILRLSIILRRTYFPPVLEPKGKPTFNLESVFVDMNSGIVKKQEKELTLTAKEYALLDKLYSNKGNIVTIDALCRAAWNDNLFGYENTLMVHIRRLRGKIEQDPSHPKHLLTVRGLGYKLVLEG</sequence>
<keyword evidence="3" id="KW-0902">Two-component regulatory system</keyword>
<dbReference type="GO" id="GO:0000976">
    <property type="term" value="F:transcription cis-regulatory region binding"/>
    <property type="evidence" value="ECO:0007669"/>
    <property type="project" value="TreeGrafter"/>
</dbReference>
<keyword evidence="2 8" id="KW-0597">Phosphoprotein</keyword>
<dbReference type="Pfam" id="PF00072">
    <property type="entry name" value="Response_reg"/>
    <property type="match status" value="1"/>
</dbReference>
<evidence type="ECO:0000256" key="5">
    <source>
        <dbReference type="ARBA" id="ARBA00023125"/>
    </source>
</evidence>
<proteinExistence type="predicted"/>
<dbReference type="PANTHER" id="PTHR48111">
    <property type="entry name" value="REGULATOR OF RPOS"/>
    <property type="match status" value="1"/>
</dbReference>
<dbReference type="SMART" id="SM00862">
    <property type="entry name" value="Trans_reg_C"/>
    <property type="match status" value="1"/>
</dbReference>
<dbReference type="Gene3D" id="3.40.50.2300">
    <property type="match status" value="1"/>
</dbReference>
<dbReference type="PANTHER" id="PTHR48111:SF40">
    <property type="entry name" value="PHOSPHATE REGULON TRANSCRIPTIONAL REGULATORY PROTEIN PHOB"/>
    <property type="match status" value="1"/>
</dbReference>
<dbReference type="Proteomes" id="UP000191154">
    <property type="component" value="Unassembled WGS sequence"/>
</dbReference>
<reference evidence="12 13" key="1">
    <citation type="submission" date="2016-05" db="EMBL/GenBank/DDBJ databases">
        <title>Microbial solvent formation.</title>
        <authorList>
            <person name="Poehlein A."/>
            <person name="Montoya Solano J.D."/>
            <person name="Flitsch S."/>
            <person name="Krabben P."/>
            <person name="Duerre P."/>
            <person name="Daniel R."/>
        </authorList>
    </citation>
    <scope>NUCLEOTIDE SEQUENCE [LARGE SCALE GENOMIC DNA]</scope>
    <source>
        <strain evidence="12 13">L1-8</strain>
    </source>
</reference>
<dbReference type="CDD" id="cd00383">
    <property type="entry name" value="trans_reg_C"/>
    <property type="match status" value="1"/>
</dbReference>
<comment type="caution">
    <text evidence="12">The sequence shown here is derived from an EMBL/GenBank/DDBJ whole genome shotgun (WGS) entry which is preliminary data.</text>
</comment>
<keyword evidence="5 9" id="KW-0238">DNA-binding</keyword>
<name>A0A1S8N1U1_CLOSA</name>
<evidence type="ECO:0000313" key="13">
    <source>
        <dbReference type="Proteomes" id="UP000191154"/>
    </source>
</evidence>
<dbReference type="SUPFAM" id="SSF46894">
    <property type="entry name" value="C-terminal effector domain of the bipartite response regulators"/>
    <property type="match status" value="1"/>
</dbReference>
<keyword evidence="6" id="KW-0804">Transcription</keyword>
<evidence type="ECO:0000256" key="1">
    <source>
        <dbReference type="ARBA" id="ARBA00018672"/>
    </source>
</evidence>
<accession>A0A1S8N1U1</accession>
<feature type="domain" description="OmpR/PhoB-type" evidence="11">
    <location>
        <begin position="136"/>
        <end position="235"/>
    </location>
</feature>
<dbReference type="Pfam" id="PF00486">
    <property type="entry name" value="Trans_reg_C"/>
    <property type="match status" value="1"/>
</dbReference>
<evidence type="ECO:0000256" key="2">
    <source>
        <dbReference type="ARBA" id="ARBA00022553"/>
    </source>
</evidence>
<dbReference type="InterPro" id="IPR036388">
    <property type="entry name" value="WH-like_DNA-bd_sf"/>
</dbReference>
<evidence type="ECO:0000259" key="11">
    <source>
        <dbReference type="PROSITE" id="PS51755"/>
    </source>
</evidence>
<keyword evidence="4" id="KW-0805">Transcription regulation</keyword>
<dbReference type="STRING" id="169679.CSACC_21270"/>
<dbReference type="InterPro" id="IPR001789">
    <property type="entry name" value="Sig_transdc_resp-reg_receiver"/>
</dbReference>
<dbReference type="SUPFAM" id="SSF52172">
    <property type="entry name" value="CheY-like"/>
    <property type="match status" value="1"/>
</dbReference>
<evidence type="ECO:0000256" key="3">
    <source>
        <dbReference type="ARBA" id="ARBA00023012"/>
    </source>
</evidence>